<organism evidence="8 9">
    <name type="scientific">Sandaracinus amylolyticus</name>
    <dbReference type="NCBI Taxonomy" id="927083"/>
    <lineage>
        <taxon>Bacteria</taxon>
        <taxon>Pseudomonadati</taxon>
        <taxon>Myxococcota</taxon>
        <taxon>Polyangia</taxon>
        <taxon>Polyangiales</taxon>
        <taxon>Sandaracinaceae</taxon>
        <taxon>Sandaracinus</taxon>
    </lineage>
</organism>
<evidence type="ECO:0000256" key="5">
    <source>
        <dbReference type="ARBA" id="ARBA00022989"/>
    </source>
</evidence>
<evidence type="ECO:0000313" key="8">
    <source>
        <dbReference type="EMBL" id="AKF09632.1"/>
    </source>
</evidence>
<evidence type="ECO:0000256" key="7">
    <source>
        <dbReference type="HAMAP-Rule" id="MF_01147"/>
    </source>
</evidence>
<keyword evidence="9" id="KW-1185">Reference proteome</keyword>
<keyword evidence="6 7" id="KW-0472">Membrane</keyword>
<dbReference type="RefSeq" id="WP_053236667.1">
    <property type="nucleotide sequence ID" value="NZ_CP011125.1"/>
</dbReference>
<dbReference type="GO" id="GO:0008961">
    <property type="term" value="F:phosphatidylglycerol-prolipoprotein diacylglyceryl transferase activity"/>
    <property type="evidence" value="ECO:0007669"/>
    <property type="project" value="UniProtKB-UniRule"/>
</dbReference>
<comment type="catalytic activity">
    <reaction evidence="7">
        <text>L-cysteinyl-[prolipoprotein] + a 1,2-diacyl-sn-glycero-3-phospho-(1'-sn-glycerol) = an S-1,2-diacyl-sn-glyceryl-L-cysteinyl-[prolipoprotein] + sn-glycerol 1-phosphate + H(+)</text>
        <dbReference type="Rhea" id="RHEA:56712"/>
        <dbReference type="Rhea" id="RHEA-COMP:14679"/>
        <dbReference type="Rhea" id="RHEA-COMP:14680"/>
        <dbReference type="ChEBI" id="CHEBI:15378"/>
        <dbReference type="ChEBI" id="CHEBI:29950"/>
        <dbReference type="ChEBI" id="CHEBI:57685"/>
        <dbReference type="ChEBI" id="CHEBI:64716"/>
        <dbReference type="ChEBI" id="CHEBI:140658"/>
        <dbReference type="EC" id="2.5.1.145"/>
    </reaction>
</comment>
<gene>
    <name evidence="7" type="primary">lgt</name>
    <name evidence="8" type="ORF">DB32_006781</name>
</gene>
<feature type="transmembrane region" description="Helical" evidence="7">
    <location>
        <begin position="224"/>
        <end position="248"/>
    </location>
</feature>
<evidence type="ECO:0000256" key="3">
    <source>
        <dbReference type="ARBA" id="ARBA00022679"/>
    </source>
</evidence>
<dbReference type="UniPathway" id="UPA00664"/>
<dbReference type="EMBL" id="CP011125">
    <property type="protein sequence ID" value="AKF09632.1"/>
    <property type="molecule type" value="Genomic_DNA"/>
</dbReference>
<feature type="transmembrane region" description="Helical" evidence="7">
    <location>
        <begin position="17"/>
        <end position="36"/>
    </location>
</feature>
<dbReference type="GO" id="GO:0005886">
    <property type="term" value="C:plasma membrane"/>
    <property type="evidence" value="ECO:0007669"/>
    <property type="project" value="UniProtKB-SubCell"/>
</dbReference>
<keyword evidence="8" id="KW-0449">Lipoprotein</keyword>
<dbReference type="STRING" id="927083.DB32_006781"/>
<evidence type="ECO:0000313" key="9">
    <source>
        <dbReference type="Proteomes" id="UP000034883"/>
    </source>
</evidence>
<dbReference type="KEGG" id="samy:DB32_006781"/>
<evidence type="ECO:0000256" key="4">
    <source>
        <dbReference type="ARBA" id="ARBA00022692"/>
    </source>
</evidence>
<dbReference type="EC" id="2.5.1.145" evidence="7"/>
<comment type="function">
    <text evidence="7">Catalyzes the transfer of the diacylglyceryl group from phosphatidylglycerol to the sulfhydryl group of the N-terminal cysteine of a prolipoprotein, the first step in the formation of mature lipoproteins.</text>
</comment>
<comment type="pathway">
    <text evidence="7">Protein modification; lipoprotein biosynthesis (diacylglyceryl transfer).</text>
</comment>
<feature type="transmembrane region" description="Helical" evidence="7">
    <location>
        <begin position="48"/>
        <end position="69"/>
    </location>
</feature>
<keyword evidence="3 7" id="KW-0808">Transferase</keyword>
<dbReference type="AlphaFoldDB" id="A0A0F6YLA0"/>
<dbReference type="HAMAP" id="MF_01147">
    <property type="entry name" value="Lgt"/>
    <property type="match status" value="1"/>
</dbReference>
<dbReference type="GO" id="GO:0042158">
    <property type="term" value="P:lipoprotein biosynthetic process"/>
    <property type="evidence" value="ECO:0007669"/>
    <property type="project" value="UniProtKB-UniRule"/>
</dbReference>
<dbReference type="PANTHER" id="PTHR30589">
    <property type="entry name" value="PROLIPOPROTEIN DIACYLGLYCERYL TRANSFERASE"/>
    <property type="match status" value="1"/>
</dbReference>
<evidence type="ECO:0000256" key="6">
    <source>
        <dbReference type="ARBA" id="ARBA00023136"/>
    </source>
</evidence>
<keyword evidence="2 7" id="KW-1003">Cell membrane</keyword>
<dbReference type="OrthoDB" id="871140at2"/>
<feature type="transmembrane region" description="Helical" evidence="7">
    <location>
        <begin position="89"/>
        <end position="109"/>
    </location>
</feature>
<reference evidence="8 9" key="1">
    <citation type="submission" date="2015-03" db="EMBL/GenBank/DDBJ databases">
        <title>Genome assembly of Sandaracinus amylolyticus DSM 53668.</title>
        <authorList>
            <person name="Sharma G."/>
            <person name="Subramanian S."/>
        </authorList>
    </citation>
    <scope>NUCLEOTIDE SEQUENCE [LARGE SCALE GENOMIC DNA]</scope>
    <source>
        <strain evidence="8 9">DSM 53668</strain>
    </source>
</reference>
<feature type="transmembrane region" description="Helical" evidence="7">
    <location>
        <begin position="173"/>
        <end position="192"/>
    </location>
</feature>
<keyword evidence="5 7" id="KW-1133">Transmembrane helix</keyword>
<dbReference type="PANTHER" id="PTHR30589:SF0">
    <property type="entry name" value="PHOSPHATIDYLGLYCEROL--PROLIPOPROTEIN DIACYLGLYCERYL TRANSFERASE"/>
    <property type="match status" value="1"/>
</dbReference>
<dbReference type="InterPro" id="IPR001640">
    <property type="entry name" value="Lgt"/>
</dbReference>
<dbReference type="Proteomes" id="UP000034883">
    <property type="component" value="Chromosome"/>
</dbReference>
<dbReference type="Pfam" id="PF01790">
    <property type="entry name" value="LGT"/>
    <property type="match status" value="1"/>
</dbReference>
<name>A0A0F6YLA0_9BACT</name>
<comment type="subcellular location">
    <subcellularLocation>
        <location evidence="7">Cell membrane</location>
        <topology evidence="7">Multi-pass membrane protein</topology>
    </subcellularLocation>
</comment>
<keyword evidence="4 7" id="KW-0812">Transmembrane</keyword>
<sequence length="256" mass="26150">MNPIVGELTIGGVTRPLGGYGVAVAIGMLLTGAFATRAAQRAREDVGAVIACCGYAVAGGLAGAWLTFVAVEWARTGSPITALSTGGGLVFYGAVPGGTLATWLGARYLRVPFVKMLDLSVPGIAAGHAIGRVGCFLGGCCYGAEHHGPLAVVFTHPLAPAAHPPIPRHPVQLYESAGLLVLGLVFALVPVGRTNGTRTLAYVIAYGVLRFCVEGLRGDAIRGVWGPLSTSQTISVVLIVLASGVLLARRRATVAA</sequence>
<feature type="binding site" evidence="7">
    <location>
        <position position="132"/>
    </location>
    <ligand>
        <name>a 1,2-diacyl-sn-glycero-3-phospho-(1'-sn-glycerol)</name>
        <dbReference type="ChEBI" id="CHEBI:64716"/>
    </ligand>
</feature>
<evidence type="ECO:0000256" key="1">
    <source>
        <dbReference type="ARBA" id="ARBA00007150"/>
    </source>
</evidence>
<accession>A0A0F6YLA0</accession>
<comment type="similarity">
    <text evidence="1 7">Belongs to the Lgt family.</text>
</comment>
<protein>
    <recommendedName>
        <fullName evidence="7">Phosphatidylglycerol--prolipoprotein diacylglyceryl transferase</fullName>
        <ecNumber evidence="7">2.5.1.145</ecNumber>
    </recommendedName>
</protein>
<proteinExistence type="inferred from homology"/>
<evidence type="ECO:0000256" key="2">
    <source>
        <dbReference type="ARBA" id="ARBA00022475"/>
    </source>
</evidence>